<keyword evidence="2" id="KW-1185">Reference proteome</keyword>
<dbReference type="InterPro" id="IPR046105">
    <property type="entry name" value="DUF6042"/>
</dbReference>
<evidence type="ECO:0000313" key="1">
    <source>
        <dbReference type="EMBL" id="GAA3556430.1"/>
    </source>
</evidence>
<organism evidence="1 2">
    <name type="scientific">Kribbella ginsengisoli</name>
    <dbReference type="NCBI Taxonomy" id="363865"/>
    <lineage>
        <taxon>Bacteria</taxon>
        <taxon>Bacillati</taxon>
        <taxon>Actinomycetota</taxon>
        <taxon>Actinomycetes</taxon>
        <taxon>Propionibacteriales</taxon>
        <taxon>Kribbellaceae</taxon>
        <taxon>Kribbella</taxon>
    </lineage>
</organism>
<dbReference type="Pfam" id="PF19508">
    <property type="entry name" value="DUF6042"/>
    <property type="match status" value="1"/>
</dbReference>
<comment type="caution">
    <text evidence="1">The sequence shown here is derived from an EMBL/GenBank/DDBJ whole genome shotgun (WGS) entry which is preliminary data.</text>
</comment>
<protein>
    <submittedName>
        <fullName evidence="1">Uncharacterized protein</fullName>
    </submittedName>
</protein>
<dbReference type="RefSeq" id="WP_344840483.1">
    <property type="nucleotide sequence ID" value="NZ_BAABAA010000002.1"/>
</dbReference>
<dbReference type="Proteomes" id="UP001501222">
    <property type="component" value="Unassembled WGS sequence"/>
</dbReference>
<evidence type="ECO:0000313" key="2">
    <source>
        <dbReference type="Proteomes" id="UP001501222"/>
    </source>
</evidence>
<sequence length="376" mass="40943">MAVLGTFEDDDYLPEFGTLTVRDAASGHVEYVDAGLLEQYATEAQPCGTIARAGAGWLEAASGDLPCHVRIQVHDSTPNLDEPLEWVELVELPYRSASGVVGLTSVTGSWPEEHLPLGAPGSYRVRVAHQELPRPTATDEAGEPRGPWSLWQLDFWPVAEVEPPRWLRRSKPAVPAGDPGWGYLLGYEAAGMITTLEYVSGRDDGTSLEELAEWASTHSWGDDWLDQPLTPADRAYQLMTLATVAEQLGRAEPTSRRMLPPLFTALGCLTFGGDRYRRSPVEPLPQEVLRIPPETLTALETYQSMAKYTSFTSDLMTIALWGGADQTTVAALAERTLASPEEVRGALGDAVLRKLMAVEGDPAGEFTLTVFPAQAH</sequence>
<name>A0ABP6WXU1_9ACTN</name>
<dbReference type="EMBL" id="BAABAA010000002">
    <property type="protein sequence ID" value="GAA3556430.1"/>
    <property type="molecule type" value="Genomic_DNA"/>
</dbReference>
<gene>
    <name evidence="1" type="ORF">GCM10022235_25630</name>
</gene>
<proteinExistence type="predicted"/>
<reference evidence="2" key="1">
    <citation type="journal article" date="2019" name="Int. J. Syst. Evol. Microbiol.">
        <title>The Global Catalogue of Microorganisms (GCM) 10K type strain sequencing project: providing services to taxonomists for standard genome sequencing and annotation.</title>
        <authorList>
            <consortium name="The Broad Institute Genomics Platform"/>
            <consortium name="The Broad Institute Genome Sequencing Center for Infectious Disease"/>
            <person name="Wu L."/>
            <person name="Ma J."/>
        </authorList>
    </citation>
    <scope>NUCLEOTIDE SEQUENCE [LARGE SCALE GENOMIC DNA]</scope>
    <source>
        <strain evidence="2">JCM 16928</strain>
    </source>
</reference>
<accession>A0ABP6WXU1</accession>